<evidence type="ECO:0000313" key="2">
    <source>
        <dbReference type="Proteomes" id="UP001597049"/>
    </source>
</evidence>
<proteinExistence type="predicted"/>
<protein>
    <submittedName>
        <fullName evidence="1">Uncharacterized protein</fullName>
    </submittedName>
</protein>
<sequence>MKHFYLIVLIFLFASCQDEELFEQVENSTTLSSQSELSKLIARLTQNPTAFDDFIDNSNSLSLEFPFEVTVNSETTFSLTQLSDYQPLIDELSSQTEDYTITINYPVDVSLPNYELVPIQNQAEFDAVNASVEGSSEINCLEYNYPLNVNIFDADNAVTIRKTVGNRAQLFNLIQNLRQNNSFYQIVYPINISVNGNIQSISSNLDLNSAIENLPTECFNPTLLNNNNFSRLQQFITFITSGQFIIINFVDDGNNETLIYEDYRFTFDTNNTILAENIINGNTFTGVWFAEIDEDEFIFDIDFQESDILDELDEDWLIEAFANPNKIELLDKDDDTGEESLLIFEKI</sequence>
<evidence type="ECO:0000313" key="1">
    <source>
        <dbReference type="EMBL" id="MFD0933453.1"/>
    </source>
</evidence>
<gene>
    <name evidence="1" type="ORF">ACFQ0R_12680</name>
</gene>
<accession>A0ABW3GS98</accession>
<dbReference type="PROSITE" id="PS51257">
    <property type="entry name" value="PROKAR_LIPOPROTEIN"/>
    <property type="match status" value="1"/>
</dbReference>
<dbReference type="EMBL" id="JBHTIV010000023">
    <property type="protein sequence ID" value="MFD0933453.1"/>
    <property type="molecule type" value="Genomic_DNA"/>
</dbReference>
<organism evidence="1 2">
    <name type="scientific">Psychroflexus salinarum</name>
    <dbReference type="NCBI Taxonomy" id="546024"/>
    <lineage>
        <taxon>Bacteria</taxon>
        <taxon>Pseudomonadati</taxon>
        <taxon>Bacteroidota</taxon>
        <taxon>Flavobacteriia</taxon>
        <taxon>Flavobacteriales</taxon>
        <taxon>Flavobacteriaceae</taxon>
        <taxon>Psychroflexus</taxon>
    </lineage>
</organism>
<comment type="caution">
    <text evidence="1">The sequence shown here is derived from an EMBL/GenBank/DDBJ whole genome shotgun (WGS) entry which is preliminary data.</text>
</comment>
<name>A0ABW3GS98_9FLAO</name>
<reference evidence="2" key="1">
    <citation type="journal article" date="2019" name="Int. J. Syst. Evol. Microbiol.">
        <title>The Global Catalogue of Microorganisms (GCM) 10K type strain sequencing project: providing services to taxonomists for standard genome sequencing and annotation.</title>
        <authorList>
            <consortium name="The Broad Institute Genomics Platform"/>
            <consortium name="The Broad Institute Genome Sequencing Center for Infectious Disease"/>
            <person name="Wu L."/>
            <person name="Ma J."/>
        </authorList>
    </citation>
    <scope>NUCLEOTIDE SEQUENCE [LARGE SCALE GENOMIC DNA]</scope>
    <source>
        <strain evidence="2">CCUG 56752</strain>
    </source>
</reference>
<keyword evidence="2" id="KW-1185">Reference proteome</keyword>
<dbReference type="RefSeq" id="WP_379658746.1">
    <property type="nucleotide sequence ID" value="NZ_JBHTIV010000023.1"/>
</dbReference>
<dbReference type="Proteomes" id="UP001597049">
    <property type="component" value="Unassembled WGS sequence"/>
</dbReference>